<dbReference type="SUPFAM" id="SSF56925">
    <property type="entry name" value="OMPA-like"/>
    <property type="match status" value="1"/>
</dbReference>
<evidence type="ECO:0000256" key="1">
    <source>
        <dbReference type="ARBA" id="ARBA00022729"/>
    </source>
</evidence>
<evidence type="ECO:0000313" key="4">
    <source>
        <dbReference type="EMBL" id="WWT34032.1"/>
    </source>
</evidence>
<dbReference type="EMBL" id="CP146275">
    <property type="protein sequence ID" value="WWT34032.1"/>
    <property type="molecule type" value="Genomic_DNA"/>
</dbReference>
<protein>
    <submittedName>
        <fullName evidence="4">Outer membrane beta-barrel protein</fullName>
    </submittedName>
</protein>
<dbReference type="Gene3D" id="2.40.160.20">
    <property type="match status" value="1"/>
</dbReference>
<evidence type="ECO:0000259" key="3">
    <source>
        <dbReference type="Pfam" id="PF13505"/>
    </source>
</evidence>
<evidence type="ECO:0000313" key="5">
    <source>
        <dbReference type="Proteomes" id="UP001369958"/>
    </source>
</evidence>
<reference evidence="4 5" key="1">
    <citation type="submission" date="2024-02" db="EMBL/GenBank/DDBJ databases">
        <title>Complete genome sequence of Pelagibacterium nitratireducens ZH15.</title>
        <authorList>
            <person name="Zhao L.H."/>
        </authorList>
    </citation>
    <scope>NUCLEOTIDE SEQUENCE [LARGE SCALE GENOMIC DNA]</scope>
    <source>
        <strain evidence="4 5">ZH15</strain>
    </source>
</reference>
<sequence length="177" mass="18330">MKKTVSIFTLACGLLLTSAIQAADVIYPEYDLPVAPVAGGFDWDGFYAGVGVSGSVWGGGARSIGGALSVGGNATFDNFLVGIEGSAHYGYSNATNDWGYVLGLEGRAGYLVAPEVLVYLSGGAAYLDPAPSDWYATAGGGVEFAVTDQMSVDVQYRYLWATGSSANSIGVSALWHF</sequence>
<evidence type="ECO:0000256" key="2">
    <source>
        <dbReference type="SAM" id="SignalP"/>
    </source>
</evidence>
<keyword evidence="5" id="KW-1185">Reference proteome</keyword>
<name>A0ABZ2I2F5_9HYPH</name>
<feature type="signal peptide" evidence="2">
    <location>
        <begin position="1"/>
        <end position="22"/>
    </location>
</feature>
<gene>
    <name evidence="4" type="ORF">V6617_06100</name>
</gene>
<proteinExistence type="predicted"/>
<feature type="chain" id="PRO_5045742124" evidence="2">
    <location>
        <begin position="23"/>
        <end position="177"/>
    </location>
</feature>
<keyword evidence="1 2" id="KW-0732">Signal</keyword>
<dbReference type="RefSeq" id="WP_338609774.1">
    <property type="nucleotide sequence ID" value="NZ_CP146275.1"/>
</dbReference>
<dbReference type="InterPro" id="IPR027385">
    <property type="entry name" value="Beta-barrel_OMP"/>
</dbReference>
<organism evidence="4 5">
    <name type="scientific">Pelagibacterium nitratireducens</name>
    <dbReference type="NCBI Taxonomy" id="1046114"/>
    <lineage>
        <taxon>Bacteria</taxon>
        <taxon>Pseudomonadati</taxon>
        <taxon>Pseudomonadota</taxon>
        <taxon>Alphaproteobacteria</taxon>
        <taxon>Hyphomicrobiales</taxon>
        <taxon>Devosiaceae</taxon>
        <taxon>Pelagibacterium</taxon>
    </lineage>
</organism>
<accession>A0ABZ2I2F5</accession>
<dbReference type="Pfam" id="PF13505">
    <property type="entry name" value="OMP_b-brl"/>
    <property type="match status" value="1"/>
</dbReference>
<dbReference type="InterPro" id="IPR011250">
    <property type="entry name" value="OMP/PagP_B-barrel"/>
</dbReference>
<dbReference type="Proteomes" id="UP001369958">
    <property type="component" value="Chromosome"/>
</dbReference>
<feature type="domain" description="Outer membrane protein beta-barrel" evidence="3">
    <location>
        <begin position="40"/>
        <end position="177"/>
    </location>
</feature>